<gene>
    <name evidence="1" type="ordered locus">CPF_0698</name>
</gene>
<organism evidence="1 2">
    <name type="scientific">Clostridium perfringens (strain ATCC 13124 / DSM 756 / JCM 1290 / NCIMB 6125 / NCTC 8237 / Type A)</name>
    <dbReference type="NCBI Taxonomy" id="195103"/>
    <lineage>
        <taxon>Bacteria</taxon>
        <taxon>Bacillati</taxon>
        <taxon>Bacillota</taxon>
        <taxon>Clostridia</taxon>
        <taxon>Eubacteriales</taxon>
        <taxon>Clostridiaceae</taxon>
        <taxon>Clostridium</taxon>
    </lineage>
</organism>
<dbReference type="HOGENOM" id="CLU_1560293_0_0_9"/>
<dbReference type="GeneID" id="93002958"/>
<dbReference type="Proteomes" id="UP000001823">
    <property type="component" value="Chromosome"/>
</dbReference>
<keyword evidence="2" id="KW-1185">Reference proteome</keyword>
<dbReference type="PaxDb" id="195103-CPF_0698"/>
<accession>A0A0H2YPK0</accession>
<evidence type="ECO:0000313" key="2">
    <source>
        <dbReference type="Proteomes" id="UP000001823"/>
    </source>
</evidence>
<dbReference type="STRING" id="195103.CPF_0698"/>
<sequence>MKERIENLQRIIKNILSSTDDQIQGDLRDSLRLRMSVSENLHGEVRYLKCLRALVEEKFQEFFKKKNFPKDYNDFVGIWSSLSEEAKSLCNDPKYDYDEEKYKYEFIYFEVYCNVYLRYSLGLLFNGNNKDTIDDLSQYNSLEIIQMYRYYLHQITLKKLEKSLKSDKVNS</sequence>
<evidence type="ECO:0000313" key="1">
    <source>
        <dbReference type="EMBL" id="ABG82725.1"/>
    </source>
</evidence>
<dbReference type="AlphaFoldDB" id="A0A0H2YPK0"/>
<dbReference type="RefSeq" id="WP_011590315.1">
    <property type="nucleotide sequence ID" value="NC_008261.1"/>
</dbReference>
<proteinExistence type="predicted"/>
<protein>
    <submittedName>
        <fullName evidence="1">Uncharacterized protein</fullName>
    </submittedName>
</protein>
<name>A0A0H2YPK0_CLOP1</name>
<reference evidence="1 2" key="1">
    <citation type="journal article" date="2006" name="Genome Res.">
        <title>Skewed genomic variability in strains of the toxigenic bacterial pathogen, Clostridium perfringens.</title>
        <authorList>
            <person name="Myers G.S."/>
            <person name="Rasko D.A."/>
            <person name="Cheung J.K."/>
            <person name="Ravel J."/>
            <person name="Seshadri R."/>
            <person name="Deboy R.T."/>
            <person name="Ren Q."/>
            <person name="Varga J."/>
            <person name="Awad M.M."/>
            <person name="Brinkac L.M."/>
            <person name="Daugherty S.C."/>
            <person name="Haft D.H."/>
            <person name="Dodson R.J."/>
            <person name="Madupu R."/>
            <person name="Nelson W.C."/>
            <person name="Rosovitz M.J."/>
            <person name="Sullivan S.A."/>
            <person name="Khouri H."/>
            <person name="Dimitrov G.I."/>
            <person name="Watkins K.L."/>
            <person name="Mulligan S."/>
            <person name="Benton J."/>
            <person name="Radune D."/>
            <person name="Fisher D.J."/>
            <person name="Atkins H.S."/>
            <person name="Hiscox T."/>
            <person name="Jost B.H."/>
            <person name="Billington S.J."/>
            <person name="Songer J.G."/>
            <person name="McClane B.A."/>
            <person name="Titball R.W."/>
            <person name="Rood J.I."/>
            <person name="Melville S.B."/>
            <person name="Paulsen I.T."/>
        </authorList>
    </citation>
    <scope>NUCLEOTIDE SEQUENCE [LARGE SCALE GENOMIC DNA]</scope>
    <source>
        <strain evidence="2">ATCC 13124 / DSM 756 / JCM 1290 / NCIMB 6125 / NCTC 8237 / S 107 / Type A</strain>
    </source>
</reference>
<dbReference type="EMBL" id="CP000246">
    <property type="protein sequence ID" value="ABG82725.1"/>
    <property type="molecule type" value="Genomic_DNA"/>
</dbReference>
<dbReference type="KEGG" id="cpf:CPF_0698"/>